<dbReference type="GO" id="GO:0030170">
    <property type="term" value="F:pyridoxal phosphate binding"/>
    <property type="evidence" value="ECO:0007669"/>
    <property type="project" value="InterPro"/>
</dbReference>
<dbReference type="Pfam" id="PF01063">
    <property type="entry name" value="Aminotran_4"/>
    <property type="match status" value="1"/>
</dbReference>
<keyword evidence="14" id="KW-1185">Reference proteome</keyword>
<reference evidence="13 14" key="1">
    <citation type="submission" date="2016-09" db="EMBL/GenBank/DDBJ databases">
        <title>Draft genome sequence for the type strain of Vulcanibacillus modesticaldus BR, a strictly anaerobic, moderately thermophilic, and nitrate-reducing bacterium from deep sea-hydrothermal vents of the Mid-Atlantic Ridge.</title>
        <authorList>
            <person name="Abin C.A."/>
            <person name="Hollibaugh J.T."/>
        </authorList>
    </citation>
    <scope>NUCLEOTIDE SEQUENCE [LARGE SCALE GENOMIC DNA]</scope>
    <source>
        <strain evidence="13 14">BR</strain>
    </source>
</reference>
<comment type="similarity">
    <text evidence="2 10">Belongs to the class-IV pyridoxal-phosphate-dependent aminotransferase family.</text>
</comment>
<dbReference type="NCBIfam" id="TIGR01121">
    <property type="entry name" value="D_amino_aminoT"/>
    <property type="match status" value="1"/>
</dbReference>
<keyword evidence="7" id="KW-0808">Transferase</keyword>
<dbReference type="Gene3D" id="3.30.470.10">
    <property type="match status" value="1"/>
</dbReference>
<dbReference type="InterPro" id="IPR050571">
    <property type="entry name" value="Class-IV_PLP-Dep_Aminotrnsfr"/>
</dbReference>
<evidence type="ECO:0000256" key="4">
    <source>
        <dbReference type="ARBA" id="ARBA00012874"/>
    </source>
</evidence>
<evidence type="ECO:0000256" key="2">
    <source>
        <dbReference type="ARBA" id="ARBA00009320"/>
    </source>
</evidence>
<dbReference type="PROSITE" id="PS00770">
    <property type="entry name" value="AA_TRANSFER_CLASS_4"/>
    <property type="match status" value="1"/>
</dbReference>
<evidence type="ECO:0000256" key="12">
    <source>
        <dbReference type="RuleBase" id="RU004520"/>
    </source>
</evidence>
<dbReference type="SUPFAM" id="SSF56752">
    <property type="entry name" value="D-aminoacid aminotransferase-like PLP-dependent enzymes"/>
    <property type="match status" value="1"/>
</dbReference>
<dbReference type="EMBL" id="MIJF01000018">
    <property type="protein sequence ID" value="OEF99618.1"/>
    <property type="molecule type" value="Genomic_DNA"/>
</dbReference>
<dbReference type="InterPro" id="IPR005784">
    <property type="entry name" value="D_amino_transT"/>
</dbReference>
<dbReference type="FunFam" id="3.20.10.10:FF:000002">
    <property type="entry name" value="D-alanine aminotransferase"/>
    <property type="match status" value="1"/>
</dbReference>
<dbReference type="AlphaFoldDB" id="A0A1D2YV79"/>
<dbReference type="FunFam" id="3.30.470.10:FF:000009">
    <property type="entry name" value="D-alanine aminotransferase"/>
    <property type="match status" value="1"/>
</dbReference>
<dbReference type="GO" id="GO:0008652">
    <property type="term" value="P:amino acid biosynthetic process"/>
    <property type="evidence" value="ECO:0007669"/>
    <property type="project" value="UniProtKB-ARBA"/>
</dbReference>
<dbReference type="GO" id="GO:0046416">
    <property type="term" value="P:D-amino acid metabolic process"/>
    <property type="evidence" value="ECO:0007669"/>
    <property type="project" value="InterPro"/>
</dbReference>
<accession>A0A1D2YV79</accession>
<dbReference type="PANTHER" id="PTHR42743:SF10">
    <property type="entry name" value="D-ALANINE AMINOTRANSFERASE"/>
    <property type="match status" value="1"/>
</dbReference>
<dbReference type="InterPro" id="IPR043132">
    <property type="entry name" value="BCAT-like_C"/>
</dbReference>
<evidence type="ECO:0000256" key="9">
    <source>
        <dbReference type="ARBA" id="ARBA00047911"/>
    </source>
</evidence>
<dbReference type="PANTHER" id="PTHR42743">
    <property type="entry name" value="AMINO-ACID AMINOTRANSFERASE"/>
    <property type="match status" value="1"/>
</dbReference>
<evidence type="ECO:0000256" key="5">
    <source>
        <dbReference type="ARBA" id="ARBA00021779"/>
    </source>
</evidence>
<evidence type="ECO:0000256" key="8">
    <source>
        <dbReference type="ARBA" id="ARBA00022898"/>
    </source>
</evidence>
<comment type="function">
    <text evidence="12">Acts on the D-isomers of alanine, leucine, aspartate, glutamate, aminobutyrate, norvaline and asparagine. The enzyme transfers an amino group from a substrate D-amino acid to the pyridoxal phosphate cofactor to form pyridoxamine and an alpha-keto acid in the first half-reaction.</text>
</comment>
<keyword evidence="6" id="KW-0032">Aminotransferase</keyword>
<evidence type="ECO:0000256" key="11">
    <source>
        <dbReference type="RuleBase" id="RU004516"/>
    </source>
</evidence>
<dbReference type="GO" id="GO:0046394">
    <property type="term" value="P:carboxylic acid biosynthetic process"/>
    <property type="evidence" value="ECO:0007669"/>
    <property type="project" value="UniProtKB-ARBA"/>
</dbReference>
<gene>
    <name evidence="13" type="ORF">BHF71_08320</name>
</gene>
<evidence type="ECO:0000313" key="13">
    <source>
        <dbReference type="EMBL" id="OEF99618.1"/>
    </source>
</evidence>
<dbReference type="OrthoDB" id="9805628at2"/>
<dbReference type="Gene3D" id="3.20.10.10">
    <property type="entry name" value="D-amino Acid Aminotransferase, subunit A, domain 2"/>
    <property type="match status" value="1"/>
</dbReference>
<evidence type="ECO:0000256" key="6">
    <source>
        <dbReference type="ARBA" id="ARBA00022576"/>
    </source>
</evidence>
<dbReference type="EC" id="2.6.1.21" evidence="4 12"/>
<keyword evidence="8 11" id="KW-0663">Pyridoxal phosphate</keyword>
<dbReference type="NCBIfam" id="NF005209">
    <property type="entry name" value="PRK06680.1"/>
    <property type="match status" value="1"/>
</dbReference>
<dbReference type="STRING" id="337097.BHF71_08320"/>
<protein>
    <recommendedName>
        <fullName evidence="5 12">D-alanine aminotransferase</fullName>
        <ecNumber evidence="4 12">2.6.1.21</ecNumber>
    </recommendedName>
</protein>
<comment type="caution">
    <text evidence="13">The sequence shown here is derived from an EMBL/GenBank/DDBJ whole genome shotgun (WGS) entry which is preliminary data.</text>
</comment>
<dbReference type="RefSeq" id="WP_069656540.1">
    <property type="nucleotide sequence ID" value="NZ_MIJF01000018.1"/>
</dbReference>
<name>A0A1D2YV79_9BACI</name>
<dbReference type="InterPro" id="IPR036038">
    <property type="entry name" value="Aminotransferase-like"/>
</dbReference>
<comment type="catalytic activity">
    <reaction evidence="9 12">
        <text>D-alanine + 2-oxoglutarate = D-glutamate + pyruvate</text>
        <dbReference type="Rhea" id="RHEA:15869"/>
        <dbReference type="ChEBI" id="CHEBI:15361"/>
        <dbReference type="ChEBI" id="CHEBI:16810"/>
        <dbReference type="ChEBI" id="CHEBI:29986"/>
        <dbReference type="ChEBI" id="CHEBI:57416"/>
        <dbReference type="EC" id="2.6.1.21"/>
    </reaction>
</comment>
<proteinExistence type="inferred from homology"/>
<comment type="subunit">
    <text evidence="3">Homodimer.</text>
</comment>
<evidence type="ECO:0000256" key="3">
    <source>
        <dbReference type="ARBA" id="ARBA00011738"/>
    </source>
</evidence>
<comment type="cofactor">
    <cofactor evidence="1 11">
        <name>pyridoxal 5'-phosphate</name>
        <dbReference type="ChEBI" id="CHEBI:597326"/>
    </cofactor>
</comment>
<dbReference type="Proteomes" id="UP000243739">
    <property type="component" value="Unassembled WGS sequence"/>
</dbReference>
<sequence>MILVNDQFIPRENVHIDIEDRGYQFGDGIYEVIRVYDGKIFRLDQHLLRLERSAKEIKLVLPMSIQEIKEKITKLIAINNLSTGIVYFQVTRGVAPREHSFPNNRVSVLTAYTTEKERPLDKIQNGIKVVTTEDIRWLRCDIKTINLLGNVLAKQFAIENQADETIQIRNNIVTEGSSSNFFIVKNGNLYTHPANNFILKGITRDVVEEIAQKLGIKFIEQEFSLNEVYKADEAFITSTTVEIMPVLQVNDTKISHQPGQITKTLQNEFSKLL</sequence>
<dbReference type="InterPro" id="IPR001544">
    <property type="entry name" value="Aminotrans_IV"/>
</dbReference>
<dbReference type="InterPro" id="IPR018300">
    <property type="entry name" value="Aminotrans_IV_CS"/>
</dbReference>
<dbReference type="GO" id="GO:0047810">
    <property type="term" value="F:D-alanine-2-oxoglutarate aminotransferase activity"/>
    <property type="evidence" value="ECO:0007669"/>
    <property type="project" value="UniProtKB-EC"/>
</dbReference>
<dbReference type="InterPro" id="IPR043131">
    <property type="entry name" value="BCAT-like_N"/>
</dbReference>
<evidence type="ECO:0000313" key="14">
    <source>
        <dbReference type="Proteomes" id="UP000243739"/>
    </source>
</evidence>
<evidence type="ECO:0000256" key="7">
    <source>
        <dbReference type="ARBA" id="ARBA00022679"/>
    </source>
</evidence>
<evidence type="ECO:0000256" key="1">
    <source>
        <dbReference type="ARBA" id="ARBA00001933"/>
    </source>
</evidence>
<dbReference type="CDD" id="cd01558">
    <property type="entry name" value="D-AAT_like"/>
    <property type="match status" value="1"/>
</dbReference>
<dbReference type="GO" id="GO:0005829">
    <property type="term" value="C:cytosol"/>
    <property type="evidence" value="ECO:0007669"/>
    <property type="project" value="TreeGrafter"/>
</dbReference>
<evidence type="ECO:0000256" key="10">
    <source>
        <dbReference type="RuleBase" id="RU004106"/>
    </source>
</evidence>
<organism evidence="13 14">
    <name type="scientific">Vulcanibacillus modesticaldus</name>
    <dbReference type="NCBI Taxonomy" id="337097"/>
    <lineage>
        <taxon>Bacteria</taxon>
        <taxon>Bacillati</taxon>
        <taxon>Bacillota</taxon>
        <taxon>Bacilli</taxon>
        <taxon>Bacillales</taxon>
        <taxon>Bacillaceae</taxon>
        <taxon>Vulcanibacillus</taxon>
    </lineage>
</organism>